<name>A0A1S8WJR1_OPIVI</name>
<dbReference type="EMBL" id="KV906479">
    <property type="protein sequence ID" value="OON14680.1"/>
    <property type="molecule type" value="Genomic_DNA"/>
</dbReference>
<protein>
    <submittedName>
        <fullName evidence="2">Uncharacterized protein</fullName>
    </submittedName>
</protein>
<proteinExistence type="predicted"/>
<accession>A0A1S8WJR1</accession>
<evidence type="ECO:0000313" key="2">
    <source>
        <dbReference type="EMBL" id="OON14680.1"/>
    </source>
</evidence>
<reference evidence="2 3" key="1">
    <citation type="submission" date="2015-03" db="EMBL/GenBank/DDBJ databases">
        <title>Draft genome of the nematode, Opisthorchis viverrini.</title>
        <authorList>
            <person name="Mitreva M."/>
        </authorList>
    </citation>
    <scope>NUCLEOTIDE SEQUENCE [LARGE SCALE GENOMIC DNA]</scope>
    <source>
        <strain evidence="2">Khon Kaen</strain>
    </source>
</reference>
<sequence length="130" mass="14577">MDPKDELKPPVVLQAQKTSNSSLFSYQTCPALRPPSIFCPGEEFILWIFRALYLTFLHHDNYCQPLPQSQGHNHPMGDLGRSSHNHTTNSAPVREVQGAEVTTRRTPGPVLGGSQGPRNKNLLGRRKNKY</sequence>
<evidence type="ECO:0000256" key="1">
    <source>
        <dbReference type="SAM" id="MobiDB-lite"/>
    </source>
</evidence>
<evidence type="ECO:0000313" key="3">
    <source>
        <dbReference type="Proteomes" id="UP000243686"/>
    </source>
</evidence>
<organism evidence="2 3">
    <name type="scientific">Opisthorchis viverrini</name>
    <name type="common">Southeast Asian liver fluke</name>
    <dbReference type="NCBI Taxonomy" id="6198"/>
    <lineage>
        <taxon>Eukaryota</taxon>
        <taxon>Metazoa</taxon>
        <taxon>Spiralia</taxon>
        <taxon>Lophotrochozoa</taxon>
        <taxon>Platyhelminthes</taxon>
        <taxon>Trematoda</taxon>
        <taxon>Digenea</taxon>
        <taxon>Opisthorchiida</taxon>
        <taxon>Opisthorchiata</taxon>
        <taxon>Opisthorchiidae</taxon>
        <taxon>Opisthorchis</taxon>
    </lineage>
</organism>
<gene>
    <name evidence="2" type="ORF">X801_09525</name>
</gene>
<feature type="region of interest" description="Disordered" evidence="1">
    <location>
        <begin position="65"/>
        <end position="130"/>
    </location>
</feature>
<dbReference type="Proteomes" id="UP000243686">
    <property type="component" value="Unassembled WGS sequence"/>
</dbReference>
<dbReference type="AlphaFoldDB" id="A0A1S8WJR1"/>
<keyword evidence="3" id="KW-1185">Reference proteome</keyword>